<keyword evidence="2" id="KW-1185">Reference proteome</keyword>
<dbReference type="Proteomes" id="UP000325212">
    <property type="component" value="Unassembled WGS sequence"/>
</dbReference>
<proteinExistence type="predicted"/>
<sequence>MNNVNFIKNITSLITKYNLWENYCKIFCFFVSNLNTKYNIRKNYDIMVNSDVIKFN</sequence>
<reference evidence="1 2" key="1">
    <citation type="submission" date="2019-06" db="EMBL/GenBank/DDBJ databases">
        <title>Draft genome sequence of Clostridium diolis DSM 15410.</title>
        <authorList>
            <person name="Kobayashi H."/>
            <person name="Tanizawa Y."/>
            <person name="Tohno M."/>
        </authorList>
    </citation>
    <scope>NUCLEOTIDE SEQUENCE [LARGE SCALE GENOMIC DNA]</scope>
    <source>
        <strain evidence="1 2">DSM 15410</strain>
    </source>
</reference>
<name>A0AAV3VVT4_9CLOT</name>
<accession>A0AAV3VVT4</accession>
<dbReference type="AlphaFoldDB" id="A0AAV3VVT4"/>
<protein>
    <submittedName>
        <fullName evidence="1">Uncharacterized protein</fullName>
    </submittedName>
</protein>
<gene>
    <name evidence="1" type="ORF">CDIOL_09710</name>
</gene>
<comment type="caution">
    <text evidence="1">The sequence shown here is derived from an EMBL/GenBank/DDBJ whole genome shotgun (WGS) entry which is preliminary data.</text>
</comment>
<dbReference type="EMBL" id="BJLA01000002">
    <property type="protein sequence ID" value="GEA30048.1"/>
    <property type="molecule type" value="Genomic_DNA"/>
</dbReference>
<evidence type="ECO:0000313" key="1">
    <source>
        <dbReference type="EMBL" id="GEA30048.1"/>
    </source>
</evidence>
<organism evidence="1 2">
    <name type="scientific">Clostridium diolis</name>
    <dbReference type="NCBI Taxonomy" id="223919"/>
    <lineage>
        <taxon>Bacteria</taxon>
        <taxon>Bacillati</taxon>
        <taxon>Bacillota</taxon>
        <taxon>Clostridia</taxon>
        <taxon>Eubacteriales</taxon>
        <taxon>Clostridiaceae</taxon>
        <taxon>Clostridium</taxon>
    </lineage>
</organism>
<evidence type="ECO:0000313" key="2">
    <source>
        <dbReference type="Proteomes" id="UP000325212"/>
    </source>
</evidence>